<dbReference type="OrthoDB" id="7356349at2"/>
<evidence type="ECO:0000313" key="2">
    <source>
        <dbReference type="Proteomes" id="UP000019593"/>
    </source>
</evidence>
<dbReference type="Gene3D" id="3.30.1360.120">
    <property type="entry name" value="Probable tRNA modification gtpase trme, domain 1"/>
    <property type="match status" value="1"/>
</dbReference>
<protein>
    <submittedName>
        <fullName evidence="1">Sarcosine oxidase gamma subunit</fullName>
        <ecNumber evidence="1">1.5.3.1</ecNumber>
    </submittedName>
</protein>
<evidence type="ECO:0000313" key="1">
    <source>
        <dbReference type="EMBL" id="AHM05812.1"/>
    </source>
</evidence>
<dbReference type="STRING" id="1294273.roselon_03561"/>
<keyword evidence="2" id="KW-1185">Reference proteome</keyword>
<dbReference type="KEGG" id="red:roselon_03561"/>
<sequence>MTDLTPITALGGTVARSEVFGALTLTEQPDLSLASLSLRKGQGVPTPFGLTLPDVGRAVQMGDYGAFWTGRDQWMIEMAGAQDLAALLKSEVPEASVTEQTDGFAAFDITSTGGAAPLDEIMRKLVNLDPLAFGPGCATRTTLEHIGVFLIRRAEDRLAVIGMRTYAGALWHALSTAARRIGAQTDGELT</sequence>
<organism evidence="1 2">
    <name type="scientific">Roseicyclus elongatus DSM 19469</name>
    <dbReference type="NCBI Taxonomy" id="1294273"/>
    <lineage>
        <taxon>Bacteria</taxon>
        <taxon>Pseudomonadati</taxon>
        <taxon>Pseudomonadota</taxon>
        <taxon>Alphaproteobacteria</taxon>
        <taxon>Rhodobacterales</taxon>
        <taxon>Roseobacteraceae</taxon>
        <taxon>Roseicyclus</taxon>
    </lineage>
</organism>
<proteinExistence type="predicted"/>
<keyword evidence="1" id="KW-0560">Oxidoreductase</keyword>
<dbReference type="HOGENOM" id="CLU_114076_2_0_5"/>
<dbReference type="GO" id="GO:0008115">
    <property type="term" value="F:sarcosine oxidase activity"/>
    <property type="evidence" value="ECO:0007669"/>
    <property type="project" value="UniProtKB-EC"/>
</dbReference>
<dbReference type="EMBL" id="CP004372">
    <property type="protein sequence ID" value="AHM05812.1"/>
    <property type="molecule type" value="Genomic_DNA"/>
</dbReference>
<accession>W8S6C1</accession>
<dbReference type="EC" id="1.5.3.1" evidence="1"/>
<name>W8S6C1_9RHOB</name>
<dbReference type="eggNOG" id="COG4583">
    <property type="taxonomic scope" value="Bacteria"/>
</dbReference>
<dbReference type="Proteomes" id="UP000019593">
    <property type="component" value="Chromosome"/>
</dbReference>
<dbReference type="AlphaFoldDB" id="W8S6C1"/>
<dbReference type="InterPro" id="IPR027266">
    <property type="entry name" value="TrmE/GcvT-like"/>
</dbReference>
<gene>
    <name evidence="1" type="ORF">roselon_03561</name>
</gene>
<reference evidence="1 2" key="1">
    <citation type="submission" date="2013-03" db="EMBL/GenBank/DDBJ databases">
        <authorList>
            <person name="Fiebig A."/>
            <person name="Goeker M."/>
            <person name="Klenk H.-P.P."/>
        </authorList>
    </citation>
    <scope>NUCLEOTIDE SEQUENCE [LARGE SCALE GENOMIC DNA]</scope>
    <source>
        <strain evidence="2">DSM 19469</strain>
    </source>
</reference>
<dbReference type="RefSeq" id="WP_025313420.1">
    <property type="nucleotide sequence ID" value="NZ_CP004372.1"/>
</dbReference>